<sequence>MNFYVNQSICIHSIRVASVSNSSVFQIGSAGMIRSLAQLYNTGGFTEKAPETVKPGETTNLVEPEAPSVPLNLGRKKNV</sequence>
<dbReference type="PATRIC" id="fig|135735.6.peg.678"/>
<evidence type="ECO:0000313" key="2">
    <source>
        <dbReference type="Proteomes" id="UP000036202"/>
    </source>
</evidence>
<dbReference type="RefSeq" id="WP_019393878.1">
    <property type="nucleotide sequence ID" value="NZ_ALIM01000032.1"/>
</dbReference>
<protein>
    <submittedName>
        <fullName evidence="1">Spore gernimation protein</fullName>
    </submittedName>
</protein>
<accession>A0A0H4KG67</accession>
<accession>A0A1X7FHQ4</accession>
<evidence type="ECO:0000313" key="1">
    <source>
        <dbReference type="EMBL" id="AKO91279.1"/>
    </source>
</evidence>
<dbReference type="InterPro" id="IPR024255">
    <property type="entry name" value="GerPB"/>
</dbReference>
<dbReference type="AlphaFoldDB" id="A0A1X7FHQ4"/>
<dbReference type="Proteomes" id="UP000036202">
    <property type="component" value="Chromosome"/>
</dbReference>
<name>A0A1X7FHQ4_9BACI</name>
<reference evidence="2" key="2">
    <citation type="submission" date="2015-06" db="EMBL/GenBank/DDBJ databases">
        <title>Genome Sequence of Bacillus endophyticus and Analysis of its Companion Mechanism in the Ketogulonigenium vulgare-Bacillus strain Consortium.</title>
        <authorList>
            <person name="Jia N."/>
            <person name="Du J."/>
            <person name="Ding M.-Z."/>
            <person name="Gao F."/>
            <person name="Yuan Y.-J."/>
        </authorList>
    </citation>
    <scope>NUCLEOTIDE SEQUENCE [LARGE SCALE GENOMIC DNA]</scope>
    <source>
        <strain evidence="2">Hbe603</strain>
    </source>
</reference>
<dbReference type="KEGG" id="beo:BEH_03620"/>
<organism evidence="1 2">
    <name type="scientific">Priestia filamentosa</name>
    <dbReference type="NCBI Taxonomy" id="1402861"/>
    <lineage>
        <taxon>Bacteria</taxon>
        <taxon>Bacillati</taxon>
        <taxon>Bacillota</taxon>
        <taxon>Bacilli</taxon>
        <taxon>Bacillales</taxon>
        <taxon>Bacillaceae</taxon>
        <taxon>Priestia</taxon>
    </lineage>
</organism>
<proteinExistence type="predicted"/>
<dbReference type="EMBL" id="CP011974">
    <property type="protein sequence ID" value="AKO91279.1"/>
    <property type="molecule type" value="Genomic_DNA"/>
</dbReference>
<reference evidence="1 2" key="1">
    <citation type="journal article" date="2015" name="PLoS ONE">
        <title>Genome Sequence of Bacillus endophyticus and Analysis of Its Companion Mechanism in the Ketogulonigenium vulgare-Bacillus Strain Consortium.</title>
        <authorList>
            <person name="Jia N."/>
            <person name="Du J."/>
            <person name="Ding M.Z."/>
            <person name="Gao F."/>
            <person name="Yuan Y.J."/>
        </authorList>
    </citation>
    <scope>NUCLEOTIDE SEQUENCE [LARGE SCALE GENOMIC DNA]</scope>
    <source>
        <strain evidence="1 2">Hbe603</strain>
    </source>
</reference>
<dbReference type="OrthoDB" id="2971631at2"/>
<dbReference type="GeneID" id="93702766"/>
<keyword evidence="2" id="KW-1185">Reference proteome</keyword>
<dbReference type="Pfam" id="PF10803">
    <property type="entry name" value="GerPB"/>
    <property type="match status" value="1"/>
</dbReference>
<gene>
    <name evidence="1" type="ORF">BEH_03620</name>
</gene>